<feature type="region of interest" description="Disordered" evidence="2">
    <location>
        <begin position="1"/>
        <end position="52"/>
    </location>
</feature>
<evidence type="ECO:0000256" key="1">
    <source>
        <dbReference type="SAM" id="Coils"/>
    </source>
</evidence>
<feature type="coiled-coil region" evidence="1">
    <location>
        <begin position="150"/>
        <end position="177"/>
    </location>
</feature>
<feature type="region of interest" description="Disordered" evidence="2">
    <location>
        <begin position="689"/>
        <end position="712"/>
    </location>
</feature>
<feature type="region of interest" description="Disordered" evidence="2">
    <location>
        <begin position="529"/>
        <end position="552"/>
    </location>
</feature>
<keyword evidence="1" id="KW-0175">Coiled coil</keyword>
<comment type="caution">
    <text evidence="3">The sequence shown here is derived from an EMBL/GenBank/DDBJ whole genome shotgun (WGS) entry which is preliminary data.</text>
</comment>
<feature type="coiled-coil region" evidence="1">
    <location>
        <begin position="344"/>
        <end position="371"/>
    </location>
</feature>
<dbReference type="AlphaFoldDB" id="A0A812P9Z6"/>
<accession>A0A812P9Z6</accession>
<evidence type="ECO:0000313" key="4">
    <source>
        <dbReference type="Proteomes" id="UP000604046"/>
    </source>
</evidence>
<evidence type="ECO:0000313" key="3">
    <source>
        <dbReference type="EMBL" id="CAE7346072.1"/>
    </source>
</evidence>
<reference evidence="3" key="1">
    <citation type="submission" date="2021-02" db="EMBL/GenBank/DDBJ databases">
        <authorList>
            <person name="Dougan E. K."/>
            <person name="Rhodes N."/>
            <person name="Thang M."/>
            <person name="Chan C."/>
        </authorList>
    </citation>
    <scope>NUCLEOTIDE SEQUENCE</scope>
</reference>
<dbReference type="OrthoDB" id="10478074at2759"/>
<sequence length="767" mass="83782">MYPVDGRPAHSVPGSSKLVTPNEPVGPVFRPVSTPAWVNPSPAGRKEEKNSEVEAERLWWSDACERQMKDLQSAFSTEFSRLADRLTRDIAGCEQKLEQLVANESNQRAHALAEIRRESDSQGTELSELIRSQQDFKDQLNSLQASLWLRSGAEADLEQLQKEVQETRDSLQALQSRPIIAEVPADASPSQKVQQLEASLVDLRRDMVACVDSQEQAEKLLQSLQRDCSEVQEKVRLQSQASEEQRSLHQVISKSAGDLGRGIEEVSTAMMQAESNLRQEIQKADGELRAELVEEMEARFKQFAQSLTDERDSRLRESGILKTRVDSVYNRLEQMEPSGTSQEMSETKMSVQETKSELAQLQSALGLLAAECRRTAAGSPTAAKDSEIQQVSDAALRLRVEALEVQADSQVPRSLQLESQVKDLRGAMAPMGNRVQALEAELRKWDRDTTTARLNAAEAEITRLGRDNTAIEGLRVDVEVLKRKLVREPTASERLPRLVTRRLISEDLRNRVGLLVSNVHDTVARTLPGDVEGTVNSDSTVSAPSGGARSGEAEMEQLAQLLQGEEDVAGNKQLIAAIQALREKNSELHEKNAELAQEALVRDSVQHVQLPRATWQPGEPQLHTYRSAMPDPMNPVAVVQGGTVQVPPNREVLGAGGSVLMMPGGSCVSGTMPASGMVHSGSVLVSRGSVQVGPTGVPRTNSPRREASKENAGGVVRSLTPVAGFTDQAQHVRGASPERRATVVVTGVPPGAMAVQQPMPGWRAKHT</sequence>
<feature type="compositionally biased region" description="Polar residues" evidence="2">
    <location>
        <begin position="534"/>
        <end position="543"/>
    </location>
</feature>
<proteinExistence type="predicted"/>
<dbReference type="Proteomes" id="UP000604046">
    <property type="component" value="Unassembled WGS sequence"/>
</dbReference>
<organism evidence="3 4">
    <name type="scientific">Symbiodinium natans</name>
    <dbReference type="NCBI Taxonomy" id="878477"/>
    <lineage>
        <taxon>Eukaryota</taxon>
        <taxon>Sar</taxon>
        <taxon>Alveolata</taxon>
        <taxon>Dinophyceae</taxon>
        <taxon>Suessiales</taxon>
        <taxon>Symbiodiniaceae</taxon>
        <taxon>Symbiodinium</taxon>
    </lineage>
</organism>
<keyword evidence="4" id="KW-1185">Reference proteome</keyword>
<name>A0A812P9Z6_9DINO</name>
<evidence type="ECO:0000256" key="2">
    <source>
        <dbReference type="SAM" id="MobiDB-lite"/>
    </source>
</evidence>
<protein>
    <submittedName>
        <fullName evidence="3">NHX3 protein</fullName>
    </submittedName>
</protein>
<feature type="coiled-coil region" evidence="1">
    <location>
        <begin position="571"/>
        <end position="598"/>
    </location>
</feature>
<gene>
    <name evidence="3" type="primary">NHX3</name>
    <name evidence="3" type="ORF">SNAT2548_LOCUS18153</name>
</gene>
<feature type="coiled-coil region" evidence="1">
    <location>
        <begin position="214"/>
        <end position="283"/>
    </location>
</feature>
<dbReference type="EMBL" id="CAJNDS010002135">
    <property type="protein sequence ID" value="CAE7346072.1"/>
    <property type="molecule type" value="Genomic_DNA"/>
</dbReference>